<dbReference type="EMBL" id="CAGA01000034">
    <property type="protein sequence ID" value="CCE31810.1"/>
    <property type="molecule type" value="Genomic_DNA"/>
</dbReference>
<name>M1W8D6_CLAP2</name>
<comment type="caution">
    <text evidence="2">The sequence shown here is derived from an EMBL/GenBank/DDBJ whole genome shotgun (WGS) entry which is preliminary data.</text>
</comment>
<proteinExistence type="predicted"/>
<organism evidence="2 3">
    <name type="scientific">Claviceps purpurea (strain 20.1)</name>
    <name type="common">Ergot fungus</name>
    <name type="synonym">Sphacelia segetum</name>
    <dbReference type="NCBI Taxonomy" id="1111077"/>
    <lineage>
        <taxon>Eukaryota</taxon>
        <taxon>Fungi</taxon>
        <taxon>Dikarya</taxon>
        <taxon>Ascomycota</taxon>
        <taxon>Pezizomycotina</taxon>
        <taxon>Sordariomycetes</taxon>
        <taxon>Hypocreomycetidae</taxon>
        <taxon>Hypocreales</taxon>
        <taxon>Clavicipitaceae</taxon>
        <taxon>Claviceps</taxon>
    </lineage>
</organism>
<evidence type="ECO:0000313" key="2">
    <source>
        <dbReference type="EMBL" id="CCE31810.1"/>
    </source>
</evidence>
<dbReference type="STRING" id="1111077.M1W8D6"/>
<dbReference type="Proteomes" id="UP000016801">
    <property type="component" value="Unassembled WGS sequence"/>
</dbReference>
<dbReference type="PhylomeDB" id="M1W8D6"/>
<dbReference type="AlphaFoldDB" id="M1W8D6"/>
<evidence type="ECO:0000313" key="3">
    <source>
        <dbReference type="Proteomes" id="UP000016801"/>
    </source>
</evidence>
<feature type="region of interest" description="Disordered" evidence="1">
    <location>
        <begin position="67"/>
        <end position="87"/>
    </location>
</feature>
<accession>M1W8D6</accession>
<feature type="compositionally biased region" description="Basic and acidic residues" evidence="1">
    <location>
        <begin position="67"/>
        <end position="77"/>
    </location>
</feature>
<evidence type="ECO:0000256" key="1">
    <source>
        <dbReference type="SAM" id="MobiDB-lite"/>
    </source>
</evidence>
<feature type="compositionally biased region" description="Polar residues" evidence="1">
    <location>
        <begin position="1"/>
        <end position="10"/>
    </location>
</feature>
<feature type="region of interest" description="Disordered" evidence="1">
    <location>
        <begin position="1"/>
        <end position="36"/>
    </location>
</feature>
<gene>
    <name evidence="2" type="ORF">CPUR_05665</name>
</gene>
<feature type="compositionally biased region" description="Acidic residues" evidence="1">
    <location>
        <begin position="25"/>
        <end position="36"/>
    </location>
</feature>
<sequence length="179" mass="20234">MPVGTRSSVLRSEEPIERSSHIQTDQDEQEYQDQEEDMANDITQTLSEMQQTLTTLMSKMTALENGRVESEATRNNREQSAFSDQGKTFVPKGIAAKAVFKKCPGGEMKTPDHCDKAKAPARDPKLFTGDASKFDSWITAFSDKIQEDDCTLRRESSRMMFLFSCLDGAARRTVETRYQ</sequence>
<reference evidence="2 3" key="1">
    <citation type="journal article" date="2013" name="PLoS Genet.">
        <title>Plant-symbiotic fungi as chemical engineers: Multi-genome analysis of the Clavicipitaceae reveals dynamics of alkaloid loci.</title>
        <authorList>
            <person name="Schardl C.L."/>
            <person name="Young C.A."/>
            <person name="Hesse U."/>
            <person name="Amyotte S.G."/>
            <person name="Andreeva K."/>
            <person name="Calie P.J."/>
            <person name="Fleetwood D.J."/>
            <person name="Haws D.C."/>
            <person name="Moore N."/>
            <person name="Oeser B."/>
            <person name="Panaccione D.G."/>
            <person name="Schweri K.K."/>
            <person name="Voisey C.R."/>
            <person name="Farman M.L."/>
            <person name="Jaromczyk J.W."/>
            <person name="Roe B.A."/>
            <person name="O'Sullivan D.M."/>
            <person name="Scott B."/>
            <person name="Tudzynski P."/>
            <person name="An Z."/>
            <person name="Arnaoudova E.G."/>
            <person name="Bullock C.T."/>
            <person name="Charlton N.D."/>
            <person name="Chen L."/>
            <person name="Cox M."/>
            <person name="Dinkins R.D."/>
            <person name="Florea S."/>
            <person name="Glenn A.E."/>
            <person name="Gordon A."/>
            <person name="Gueldener U."/>
            <person name="Harris D.R."/>
            <person name="Hollin W."/>
            <person name="Jaromczyk J."/>
            <person name="Johnson R.D."/>
            <person name="Khan A.K."/>
            <person name="Leistner E."/>
            <person name="Leuchtmann A."/>
            <person name="Li C."/>
            <person name="Liu J."/>
            <person name="Liu J."/>
            <person name="Liu M."/>
            <person name="Mace W."/>
            <person name="Machado C."/>
            <person name="Nagabhyru P."/>
            <person name="Pan J."/>
            <person name="Schmid J."/>
            <person name="Sugawara K."/>
            <person name="Steiner U."/>
            <person name="Takach J.E."/>
            <person name="Tanaka E."/>
            <person name="Webb J.S."/>
            <person name="Wilson E.V."/>
            <person name="Wiseman J.L."/>
            <person name="Yoshida R."/>
            <person name="Zeng Z."/>
        </authorList>
    </citation>
    <scope>NUCLEOTIDE SEQUENCE [LARGE SCALE GENOMIC DNA]</scope>
    <source>
        <strain evidence="2 3">20.1</strain>
    </source>
</reference>
<dbReference type="HOGENOM" id="CLU_128836_0_0_1"/>
<protein>
    <submittedName>
        <fullName evidence="2">Uncharacterized protein</fullName>
    </submittedName>
</protein>
<keyword evidence="3" id="KW-1185">Reference proteome</keyword>
<feature type="compositionally biased region" description="Basic and acidic residues" evidence="1">
    <location>
        <begin position="11"/>
        <end position="20"/>
    </location>
</feature>
<dbReference type="OrthoDB" id="4960819at2759"/>
<dbReference type="VEuPathDB" id="FungiDB:CPUR_05665"/>